<reference evidence="4" key="1">
    <citation type="journal article" date="2019" name="Int. J. Syst. Evol. Microbiol.">
        <title>The Global Catalogue of Microorganisms (GCM) 10K type strain sequencing project: providing services to taxonomists for standard genome sequencing and annotation.</title>
        <authorList>
            <consortium name="The Broad Institute Genomics Platform"/>
            <consortium name="The Broad Institute Genome Sequencing Center for Infectious Disease"/>
            <person name="Wu L."/>
            <person name="Ma J."/>
        </authorList>
    </citation>
    <scope>NUCLEOTIDE SEQUENCE [LARGE SCALE GENOMIC DNA]</scope>
    <source>
        <strain evidence="4">CGMCC 4.7643</strain>
    </source>
</reference>
<comment type="caution">
    <text evidence="3">The sequence shown here is derived from an EMBL/GenBank/DDBJ whole genome shotgun (WGS) entry which is preliminary data.</text>
</comment>
<sequence>MNASRVPVVDAHVRLGTGREVALDAATLLATMDQLGIDRALIAPDERCTAVANGEGNDLVTTAARESGGRLSAYAVANPWHGAAALAELARAAGAGAVALAVDPVLQGFDLLDGLVDPLLGFAGEHGWLVYVRTGTPPSALPLPLATLARRYPGVRFLMGRSGATDFWIDAAPALRYAPNLYADTAYAPWDTVLSEFARDPEIGTSRVIFSTDSPYTVAKSEVTRVRDWTIGEDERAAVLGGTLLGLLGAARSDRR</sequence>
<evidence type="ECO:0000313" key="3">
    <source>
        <dbReference type="EMBL" id="MFD2463885.1"/>
    </source>
</evidence>
<dbReference type="RefSeq" id="WP_345386245.1">
    <property type="nucleotide sequence ID" value="NZ_BAABHG010000001.1"/>
</dbReference>
<feature type="domain" description="Amidohydrolase-related" evidence="2">
    <location>
        <begin position="36"/>
        <end position="243"/>
    </location>
</feature>
<dbReference type="Pfam" id="PF04909">
    <property type="entry name" value="Amidohydro_2"/>
    <property type="match status" value="1"/>
</dbReference>
<dbReference type="InterPro" id="IPR006680">
    <property type="entry name" value="Amidohydro-rel"/>
</dbReference>
<keyword evidence="4" id="KW-1185">Reference proteome</keyword>
<proteinExistence type="predicted"/>
<name>A0ABW5GSQ0_9PSEU</name>
<dbReference type="PANTHER" id="PTHR21240:SF28">
    <property type="entry name" value="ISO-OROTATE DECARBOXYLASE (EUROFUNG)"/>
    <property type="match status" value="1"/>
</dbReference>
<protein>
    <submittedName>
        <fullName evidence="3">Amidohydrolase family protein</fullName>
    </submittedName>
</protein>
<dbReference type="InterPro" id="IPR032466">
    <property type="entry name" value="Metal_Hydrolase"/>
</dbReference>
<dbReference type="SUPFAM" id="SSF51556">
    <property type="entry name" value="Metallo-dependent hydrolases"/>
    <property type="match status" value="1"/>
</dbReference>
<evidence type="ECO:0000313" key="4">
    <source>
        <dbReference type="Proteomes" id="UP001597419"/>
    </source>
</evidence>
<keyword evidence="1" id="KW-0456">Lyase</keyword>
<organism evidence="3 4">
    <name type="scientific">Amycolatopsis samaneae</name>
    <dbReference type="NCBI Taxonomy" id="664691"/>
    <lineage>
        <taxon>Bacteria</taxon>
        <taxon>Bacillati</taxon>
        <taxon>Actinomycetota</taxon>
        <taxon>Actinomycetes</taxon>
        <taxon>Pseudonocardiales</taxon>
        <taxon>Pseudonocardiaceae</taxon>
        <taxon>Amycolatopsis</taxon>
    </lineage>
</organism>
<evidence type="ECO:0000256" key="1">
    <source>
        <dbReference type="ARBA" id="ARBA00023239"/>
    </source>
</evidence>
<dbReference type="Gene3D" id="3.20.20.140">
    <property type="entry name" value="Metal-dependent hydrolases"/>
    <property type="match status" value="1"/>
</dbReference>
<accession>A0ABW5GSQ0</accession>
<dbReference type="Proteomes" id="UP001597419">
    <property type="component" value="Unassembled WGS sequence"/>
</dbReference>
<dbReference type="PANTHER" id="PTHR21240">
    <property type="entry name" value="2-AMINO-3-CARBOXYLMUCONATE-6-SEMIALDEHYDE DECARBOXYLASE"/>
    <property type="match status" value="1"/>
</dbReference>
<gene>
    <name evidence="3" type="ORF">ACFSYJ_35080</name>
</gene>
<dbReference type="EMBL" id="JBHUKU010000022">
    <property type="protein sequence ID" value="MFD2463885.1"/>
    <property type="molecule type" value="Genomic_DNA"/>
</dbReference>
<evidence type="ECO:0000259" key="2">
    <source>
        <dbReference type="Pfam" id="PF04909"/>
    </source>
</evidence>
<dbReference type="InterPro" id="IPR032465">
    <property type="entry name" value="ACMSD"/>
</dbReference>